<evidence type="ECO:0000256" key="1">
    <source>
        <dbReference type="SAM" id="MobiDB-lite"/>
    </source>
</evidence>
<dbReference type="AlphaFoldDB" id="A0AAV7TSR0"/>
<proteinExistence type="predicted"/>
<comment type="caution">
    <text evidence="2">The sequence shown here is derived from an EMBL/GenBank/DDBJ whole genome shotgun (WGS) entry which is preliminary data.</text>
</comment>
<reference evidence="2" key="1">
    <citation type="journal article" date="2022" name="bioRxiv">
        <title>Sequencing and chromosome-scale assembly of the giantPleurodeles waltlgenome.</title>
        <authorList>
            <person name="Brown T."/>
            <person name="Elewa A."/>
            <person name="Iarovenko S."/>
            <person name="Subramanian E."/>
            <person name="Araus A.J."/>
            <person name="Petzold A."/>
            <person name="Susuki M."/>
            <person name="Suzuki K.-i.T."/>
            <person name="Hayashi T."/>
            <person name="Toyoda A."/>
            <person name="Oliveira C."/>
            <person name="Osipova E."/>
            <person name="Leigh N.D."/>
            <person name="Simon A."/>
            <person name="Yun M.H."/>
        </authorList>
    </citation>
    <scope>NUCLEOTIDE SEQUENCE</scope>
    <source>
        <strain evidence="2">20211129_DDA</strain>
        <tissue evidence="2">Liver</tissue>
    </source>
</reference>
<name>A0AAV7TSR0_PLEWA</name>
<accession>A0AAV7TSR0</accession>
<feature type="region of interest" description="Disordered" evidence="1">
    <location>
        <begin position="1"/>
        <end position="99"/>
    </location>
</feature>
<feature type="compositionally biased region" description="Basic and acidic residues" evidence="1">
    <location>
        <begin position="13"/>
        <end position="87"/>
    </location>
</feature>
<evidence type="ECO:0000313" key="3">
    <source>
        <dbReference type="Proteomes" id="UP001066276"/>
    </source>
</evidence>
<evidence type="ECO:0000313" key="2">
    <source>
        <dbReference type="EMBL" id="KAJ1178763.1"/>
    </source>
</evidence>
<gene>
    <name evidence="2" type="ORF">NDU88_004005</name>
</gene>
<dbReference type="EMBL" id="JANPWB010000006">
    <property type="protein sequence ID" value="KAJ1178763.1"/>
    <property type="molecule type" value="Genomic_DNA"/>
</dbReference>
<keyword evidence="3" id="KW-1185">Reference proteome</keyword>
<organism evidence="2 3">
    <name type="scientific">Pleurodeles waltl</name>
    <name type="common">Iberian ribbed newt</name>
    <dbReference type="NCBI Taxonomy" id="8319"/>
    <lineage>
        <taxon>Eukaryota</taxon>
        <taxon>Metazoa</taxon>
        <taxon>Chordata</taxon>
        <taxon>Craniata</taxon>
        <taxon>Vertebrata</taxon>
        <taxon>Euteleostomi</taxon>
        <taxon>Amphibia</taxon>
        <taxon>Batrachia</taxon>
        <taxon>Caudata</taxon>
        <taxon>Salamandroidea</taxon>
        <taxon>Salamandridae</taxon>
        <taxon>Pleurodelinae</taxon>
        <taxon>Pleurodeles</taxon>
    </lineage>
</organism>
<sequence length="99" mass="10763">MGPTKGKKGGSLADDRQGRQKPEGEPKLEKGKDVELQCKEKARNAREKGIKAGEDADQKIENSGEAAGGHKEARSREREGADQHDQLLEAMNVLDQVVV</sequence>
<protein>
    <submittedName>
        <fullName evidence="2">Uncharacterized protein</fullName>
    </submittedName>
</protein>
<dbReference type="Proteomes" id="UP001066276">
    <property type="component" value="Chromosome 3_2"/>
</dbReference>